<dbReference type="OrthoDB" id="27073at2759"/>
<organism evidence="1 2">
    <name type="scientific">Coniophora puteana (strain RWD-64-598)</name>
    <name type="common">Brown rot fungus</name>
    <dbReference type="NCBI Taxonomy" id="741705"/>
    <lineage>
        <taxon>Eukaryota</taxon>
        <taxon>Fungi</taxon>
        <taxon>Dikarya</taxon>
        <taxon>Basidiomycota</taxon>
        <taxon>Agaricomycotina</taxon>
        <taxon>Agaricomycetes</taxon>
        <taxon>Agaricomycetidae</taxon>
        <taxon>Boletales</taxon>
        <taxon>Coniophorineae</taxon>
        <taxon>Coniophoraceae</taxon>
        <taxon>Coniophora</taxon>
    </lineage>
</organism>
<evidence type="ECO:0000313" key="2">
    <source>
        <dbReference type="Proteomes" id="UP000053558"/>
    </source>
</evidence>
<comment type="caution">
    <text evidence="1">The sequence shown here is derived from an EMBL/GenBank/DDBJ whole genome shotgun (WGS) entry which is preliminary data.</text>
</comment>
<proteinExistence type="predicted"/>
<feature type="non-terminal residue" evidence="1">
    <location>
        <position position="1"/>
    </location>
</feature>
<dbReference type="InterPro" id="IPR016159">
    <property type="entry name" value="Cullin_repeat-like_dom_sf"/>
</dbReference>
<dbReference type="KEGG" id="cput:CONPUDRAFT_37533"/>
<dbReference type="RefSeq" id="XP_007763973.1">
    <property type="nucleotide sequence ID" value="XM_007765783.1"/>
</dbReference>
<dbReference type="Proteomes" id="UP000053558">
    <property type="component" value="Unassembled WGS sequence"/>
</dbReference>
<name>A0A5M3N4T2_CONPW</name>
<keyword evidence="2" id="KW-1185">Reference proteome</keyword>
<protein>
    <submittedName>
        <fullName evidence="1">Uncharacterized protein</fullName>
    </submittedName>
</protein>
<dbReference type="SUPFAM" id="SSF74788">
    <property type="entry name" value="Cullin repeat-like"/>
    <property type="match status" value="1"/>
</dbReference>
<dbReference type="EMBL" id="JH711574">
    <property type="protein sequence ID" value="EIW85855.1"/>
    <property type="molecule type" value="Genomic_DNA"/>
</dbReference>
<dbReference type="AlphaFoldDB" id="A0A5M3N4T2"/>
<dbReference type="Gene3D" id="1.20.1310.10">
    <property type="entry name" value="Cullin Repeats"/>
    <property type="match status" value="1"/>
</dbReference>
<gene>
    <name evidence="1" type="ORF">CONPUDRAFT_37533</name>
</gene>
<sequence length="166" mass="19211">LYALVDEYFAEVAREYLQDILFRSSNDSALAISLPKCYKKYEDGASRADRMLNYINRLYVRREIDEGRGWVYVEDIVDKAVLERARLEQGKSLNSADVQQQLEAWKEGELHRRGFDQEQSDDEEEMAKRKCVAEKRAEAGSKLGAVVPIKSMALRRFRMEVGEPLL</sequence>
<feature type="non-terminal residue" evidence="1">
    <location>
        <position position="166"/>
    </location>
</feature>
<accession>A0A5M3N4T2</accession>
<evidence type="ECO:0000313" key="1">
    <source>
        <dbReference type="EMBL" id="EIW85855.1"/>
    </source>
</evidence>
<reference evidence="2" key="1">
    <citation type="journal article" date="2012" name="Science">
        <title>The Paleozoic origin of enzymatic lignin decomposition reconstructed from 31 fungal genomes.</title>
        <authorList>
            <person name="Floudas D."/>
            <person name="Binder M."/>
            <person name="Riley R."/>
            <person name="Barry K."/>
            <person name="Blanchette R.A."/>
            <person name="Henrissat B."/>
            <person name="Martinez A.T."/>
            <person name="Otillar R."/>
            <person name="Spatafora J.W."/>
            <person name="Yadav J.S."/>
            <person name="Aerts A."/>
            <person name="Benoit I."/>
            <person name="Boyd A."/>
            <person name="Carlson A."/>
            <person name="Copeland A."/>
            <person name="Coutinho P.M."/>
            <person name="de Vries R.P."/>
            <person name="Ferreira P."/>
            <person name="Findley K."/>
            <person name="Foster B."/>
            <person name="Gaskell J."/>
            <person name="Glotzer D."/>
            <person name="Gorecki P."/>
            <person name="Heitman J."/>
            <person name="Hesse C."/>
            <person name="Hori C."/>
            <person name="Igarashi K."/>
            <person name="Jurgens J.A."/>
            <person name="Kallen N."/>
            <person name="Kersten P."/>
            <person name="Kohler A."/>
            <person name="Kuees U."/>
            <person name="Kumar T.K.A."/>
            <person name="Kuo A."/>
            <person name="LaButti K."/>
            <person name="Larrondo L.F."/>
            <person name="Lindquist E."/>
            <person name="Ling A."/>
            <person name="Lombard V."/>
            <person name="Lucas S."/>
            <person name="Lundell T."/>
            <person name="Martin R."/>
            <person name="McLaughlin D.J."/>
            <person name="Morgenstern I."/>
            <person name="Morin E."/>
            <person name="Murat C."/>
            <person name="Nagy L.G."/>
            <person name="Nolan M."/>
            <person name="Ohm R.A."/>
            <person name="Patyshakuliyeva A."/>
            <person name="Rokas A."/>
            <person name="Ruiz-Duenas F.J."/>
            <person name="Sabat G."/>
            <person name="Salamov A."/>
            <person name="Samejima M."/>
            <person name="Schmutz J."/>
            <person name="Slot J.C."/>
            <person name="St John F."/>
            <person name="Stenlid J."/>
            <person name="Sun H."/>
            <person name="Sun S."/>
            <person name="Syed K."/>
            <person name="Tsang A."/>
            <person name="Wiebenga A."/>
            <person name="Young D."/>
            <person name="Pisabarro A."/>
            <person name="Eastwood D.C."/>
            <person name="Martin F."/>
            <person name="Cullen D."/>
            <person name="Grigoriev I.V."/>
            <person name="Hibbett D.S."/>
        </authorList>
    </citation>
    <scope>NUCLEOTIDE SEQUENCE [LARGE SCALE GENOMIC DNA]</scope>
    <source>
        <strain evidence="2">RWD-64-598 SS2</strain>
    </source>
</reference>
<dbReference type="GeneID" id="19206823"/>